<dbReference type="KEGG" id="pfy:PFICI_12661"/>
<dbReference type="eggNOG" id="ENOG502SIYG">
    <property type="taxonomic scope" value="Eukaryota"/>
</dbReference>
<dbReference type="RefSeq" id="XP_007839433.1">
    <property type="nucleotide sequence ID" value="XM_007841242.1"/>
</dbReference>
<evidence type="ECO:0000313" key="3">
    <source>
        <dbReference type="Proteomes" id="UP000030651"/>
    </source>
</evidence>
<evidence type="ECO:0000313" key="2">
    <source>
        <dbReference type="EMBL" id="ETS75717.1"/>
    </source>
</evidence>
<dbReference type="InParanoid" id="W3WRF9"/>
<dbReference type="PANTHER" id="PTHR24148">
    <property type="entry name" value="ANKYRIN REPEAT DOMAIN-CONTAINING PROTEIN 39 HOMOLOG-RELATED"/>
    <property type="match status" value="1"/>
</dbReference>
<dbReference type="OMA" id="PEQPVQY"/>
<dbReference type="GeneID" id="19277674"/>
<accession>W3WRF9</accession>
<dbReference type="Pfam" id="PF06985">
    <property type="entry name" value="HET"/>
    <property type="match status" value="1"/>
</dbReference>
<dbReference type="Proteomes" id="UP000030651">
    <property type="component" value="Unassembled WGS sequence"/>
</dbReference>
<dbReference type="EMBL" id="KI912118">
    <property type="protein sequence ID" value="ETS75717.1"/>
    <property type="molecule type" value="Genomic_DNA"/>
</dbReference>
<name>W3WRF9_PESFW</name>
<dbReference type="PANTHER" id="PTHR24148:SF64">
    <property type="entry name" value="HETEROKARYON INCOMPATIBILITY DOMAIN-CONTAINING PROTEIN"/>
    <property type="match status" value="1"/>
</dbReference>
<dbReference type="OrthoDB" id="3744018at2759"/>
<dbReference type="InterPro" id="IPR010730">
    <property type="entry name" value="HET"/>
</dbReference>
<sequence>MGFRVHAEVDEAMGWFEAISSYTDSSLPAGHDVAPGLGWPTELEQKCPDWTEAFKGIPLRDTIGQPSRLVLLQFSDEIHPEQPVQYAVVRPEQPVQYAAVSYAWAQCKKIEDILCRLRMLMEPVGLVYLWIDQLCIDQKSEYDKRVEVGRMGDYYAQAAVTYVMVPEWSPTFTWELAGFRMSSQQAAKAFTEVEALETTSWASRVWTMQEAMLSGRTVFVGRSQAKSAAELAIAYRLHCTEGGADAHTVWRRIGHRSDVRVEQRIARGHRVALVSATHLLKDNIVLPETGDSINHQFRFLDDVWRIAGARYCSAEEDRVYGMLGLVWRGETVNVEYGIGFEEAVRRAAEKGLISPGLLLARTNSQKPGRCWCPAPGTESRLRATKRRVEDFDEAPTLHLTVDGLCIVQAARLRMPSEPELPSEYSSEVIFCRNMEGGRDFRIKFDCGVPEGEEWGGDWLAVVDSRDIYGRRRLDRATLIKYETKEGGILVKLQALEASIWFLENEYVREFLLG</sequence>
<dbReference type="InterPro" id="IPR052895">
    <property type="entry name" value="HetReg/Transcr_Mod"/>
</dbReference>
<protein>
    <recommendedName>
        <fullName evidence="1">Heterokaryon incompatibility domain-containing protein</fullName>
    </recommendedName>
</protein>
<feature type="domain" description="Heterokaryon incompatibility" evidence="1">
    <location>
        <begin position="109"/>
        <end position="210"/>
    </location>
</feature>
<evidence type="ECO:0000259" key="1">
    <source>
        <dbReference type="Pfam" id="PF06985"/>
    </source>
</evidence>
<gene>
    <name evidence="2" type="ORF">PFICI_12661</name>
</gene>
<dbReference type="AlphaFoldDB" id="W3WRF9"/>
<proteinExistence type="predicted"/>
<keyword evidence="3" id="KW-1185">Reference proteome</keyword>
<dbReference type="HOGENOM" id="CLU_531099_0_0_1"/>
<organism evidence="2 3">
    <name type="scientific">Pestalotiopsis fici (strain W106-1 / CGMCC3.15140)</name>
    <dbReference type="NCBI Taxonomy" id="1229662"/>
    <lineage>
        <taxon>Eukaryota</taxon>
        <taxon>Fungi</taxon>
        <taxon>Dikarya</taxon>
        <taxon>Ascomycota</taxon>
        <taxon>Pezizomycotina</taxon>
        <taxon>Sordariomycetes</taxon>
        <taxon>Xylariomycetidae</taxon>
        <taxon>Amphisphaeriales</taxon>
        <taxon>Sporocadaceae</taxon>
        <taxon>Pestalotiopsis</taxon>
    </lineage>
</organism>
<reference evidence="3" key="1">
    <citation type="journal article" date="2015" name="BMC Genomics">
        <title>Genomic and transcriptomic analysis of the endophytic fungus Pestalotiopsis fici reveals its lifestyle and high potential for synthesis of natural products.</title>
        <authorList>
            <person name="Wang X."/>
            <person name="Zhang X."/>
            <person name="Liu L."/>
            <person name="Xiang M."/>
            <person name="Wang W."/>
            <person name="Sun X."/>
            <person name="Che Y."/>
            <person name="Guo L."/>
            <person name="Liu G."/>
            <person name="Guo L."/>
            <person name="Wang C."/>
            <person name="Yin W.B."/>
            <person name="Stadler M."/>
            <person name="Zhang X."/>
            <person name="Liu X."/>
        </authorList>
    </citation>
    <scope>NUCLEOTIDE SEQUENCE [LARGE SCALE GENOMIC DNA]</scope>
    <source>
        <strain evidence="3">W106-1 / CGMCC3.15140</strain>
    </source>
</reference>